<dbReference type="AlphaFoldDB" id="A0A1N7IIF1"/>
<proteinExistence type="predicted"/>
<dbReference type="GO" id="GO:0008757">
    <property type="term" value="F:S-adenosylmethionine-dependent methyltransferase activity"/>
    <property type="evidence" value="ECO:0007669"/>
    <property type="project" value="InterPro"/>
</dbReference>
<dbReference type="RefSeq" id="WP_076398014.1">
    <property type="nucleotide sequence ID" value="NZ_FTOA01000001.1"/>
</dbReference>
<dbReference type="InterPro" id="IPR029044">
    <property type="entry name" value="Nucleotide-diphossugar_trans"/>
</dbReference>
<keyword evidence="3" id="KW-1185">Reference proteome</keyword>
<dbReference type="SUPFAM" id="SSF53448">
    <property type="entry name" value="Nucleotide-diphospho-sugar transferases"/>
    <property type="match status" value="1"/>
</dbReference>
<evidence type="ECO:0000259" key="1">
    <source>
        <dbReference type="Pfam" id="PF08241"/>
    </source>
</evidence>
<dbReference type="STRING" id="80876.SAMN05421779_101114"/>
<sequence>MDVFIFGMLRSGTTMLTNLLTNAPEQIVLIEPGITRGDMGLHVKKQIERLGPTCSDQEWLAVSNPLKRFQRHAVPHLQGAKWGVKEVNPYGIPELLQKYPPRKVLLVVRDIRDIVASAVEKDERLNSNISDDWILKRARDTYDCLLMLERTIPSFMLRVLHYERFVQDADYRQELSDWVGFSFSGDLAQRLDIYGRDYEAQRHDSTIGARSLRRYQKPGSERQAAIVETAARLMSDYQAHYGYGGDDADQTVASQDAGPDAFLSQFGLRATYTDDGRETRVVGFVGNDALAGQSARSVRGTLPSGGTGKYRVVCFHTTDDLYASRAANLIASLNTYGIDHAVVPIEVSDSWEATCSRKAAFVREQWEQSDVPVVWLDADATVEAEPSLFAALDCDFAVHKVKGWELASGTLYFGKTELARALLDQWVTRCDADPRGWDQNHLQSAWCDISATRPLRTIWLPQPYLQIFDAPRRKSETPVIMHWQASRDLTGEKTKATPLELTEQGKEQRRANHLWRSAEDLYWINNGGRAEDLTQPYAFPEGFDVGGALAAAIDGAFPVLEVGCGNGRIASLFEPDAYQGVDIAPAAIREARRRLPDHGFRLIDDGFAYPAAGCVLFYETLQHLDGADAVKVLETACASAKRVVIAEVMDSRWRRGGLPAFFNRDPELYILAMQSFGLRLVNAAKYIHARYDSLQWRNGCDSRISFLTFDRG</sequence>
<evidence type="ECO:0000313" key="2">
    <source>
        <dbReference type="EMBL" id="SIS36776.1"/>
    </source>
</evidence>
<feature type="domain" description="Methyltransferase type 11" evidence="1">
    <location>
        <begin position="560"/>
        <end position="642"/>
    </location>
</feature>
<dbReference type="Pfam" id="PF13469">
    <property type="entry name" value="Sulfotransfer_3"/>
    <property type="match status" value="1"/>
</dbReference>
<keyword evidence="2" id="KW-0808">Transferase</keyword>
<dbReference type="SUPFAM" id="SSF52540">
    <property type="entry name" value="P-loop containing nucleoside triphosphate hydrolases"/>
    <property type="match status" value="1"/>
</dbReference>
<evidence type="ECO:0000313" key="3">
    <source>
        <dbReference type="Proteomes" id="UP000185678"/>
    </source>
</evidence>
<dbReference type="SUPFAM" id="SSF53335">
    <property type="entry name" value="S-adenosyl-L-methionine-dependent methyltransferases"/>
    <property type="match status" value="1"/>
</dbReference>
<accession>A0A1N7IIF1</accession>
<dbReference type="Pfam" id="PF08241">
    <property type="entry name" value="Methyltransf_11"/>
    <property type="match status" value="1"/>
</dbReference>
<dbReference type="InterPro" id="IPR029063">
    <property type="entry name" value="SAM-dependent_MTases_sf"/>
</dbReference>
<dbReference type="Proteomes" id="UP000185678">
    <property type="component" value="Unassembled WGS sequence"/>
</dbReference>
<name>A0A1N7IIF1_9PROT</name>
<protein>
    <submittedName>
        <fullName evidence="2">Sulfotransferase family protein</fullName>
    </submittedName>
</protein>
<reference evidence="2 3" key="1">
    <citation type="submission" date="2017-01" db="EMBL/GenBank/DDBJ databases">
        <authorList>
            <person name="Mah S.A."/>
            <person name="Swanson W.J."/>
            <person name="Moy G.W."/>
            <person name="Vacquier V.D."/>
        </authorList>
    </citation>
    <scope>NUCLEOTIDE SEQUENCE [LARGE SCALE GENOMIC DNA]</scope>
    <source>
        <strain evidence="2 3">DSM 11589</strain>
    </source>
</reference>
<gene>
    <name evidence="2" type="ORF">SAMN05421779_101114</name>
</gene>
<dbReference type="Gene3D" id="3.40.50.150">
    <property type="entry name" value="Vaccinia Virus protein VP39"/>
    <property type="match status" value="1"/>
</dbReference>
<dbReference type="InterPro" id="IPR013216">
    <property type="entry name" value="Methyltransf_11"/>
</dbReference>
<dbReference type="Gene3D" id="3.40.50.300">
    <property type="entry name" value="P-loop containing nucleotide triphosphate hydrolases"/>
    <property type="match status" value="1"/>
</dbReference>
<dbReference type="EMBL" id="FTOA01000001">
    <property type="protein sequence ID" value="SIS36776.1"/>
    <property type="molecule type" value="Genomic_DNA"/>
</dbReference>
<dbReference type="InterPro" id="IPR027417">
    <property type="entry name" value="P-loop_NTPase"/>
</dbReference>
<organism evidence="2 3">
    <name type="scientific">Insolitispirillum peregrinum</name>
    <dbReference type="NCBI Taxonomy" id="80876"/>
    <lineage>
        <taxon>Bacteria</taxon>
        <taxon>Pseudomonadati</taxon>
        <taxon>Pseudomonadota</taxon>
        <taxon>Alphaproteobacteria</taxon>
        <taxon>Rhodospirillales</taxon>
        <taxon>Novispirillaceae</taxon>
        <taxon>Insolitispirillum</taxon>
    </lineage>
</organism>